<evidence type="ECO:0000256" key="1">
    <source>
        <dbReference type="SAM" id="MobiDB-lite"/>
    </source>
</evidence>
<proteinExistence type="predicted"/>
<organism evidence="2 3">
    <name type="scientific">Pleurodeles waltl</name>
    <name type="common">Iberian ribbed newt</name>
    <dbReference type="NCBI Taxonomy" id="8319"/>
    <lineage>
        <taxon>Eukaryota</taxon>
        <taxon>Metazoa</taxon>
        <taxon>Chordata</taxon>
        <taxon>Craniata</taxon>
        <taxon>Vertebrata</taxon>
        <taxon>Euteleostomi</taxon>
        <taxon>Amphibia</taxon>
        <taxon>Batrachia</taxon>
        <taxon>Caudata</taxon>
        <taxon>Salamandroidea</taxon>
        <taxon>Salamandridae</taxon>
        <taxon>Pleurodelinae</taxon>
        <taxon>Pleurodeles</taxon>
    </lineage>
</organism>
<protein>
    <submittedName>
        <fullName evidence="2">Uncharacterized protein</fullName>
    </submittedName>
</protein>
<gene>
    <name evidence="2" type="ORF">NDU88_004419</name>
</gene>
<keyword evidence="3" id="KW-1185">Reference proteome</keyword>
<accession>A0AAV7VIP5</accession>
<sequence>MKTISPTRTKSMSLGPGIKKPLQRMAQLIPVPVSDVLTLSCAEISPGANLGGAHAPDYYANMAPKELSVSTNAEETGVADYPAGVEENHSEVTQANLNDSYLANRYGGQ</sequence>
<dbReference type="EMBL" id="JANPWB010000003">
    <property type="protein sequence ID" value="KAJ1200596.1"/>
    <property type="molecule type" value="Genomic_DNA"/>
</dbReference>
<comment type="caution">
    <text evidence="2">The sequence shown here is derived from an EMBL/GenBank/DDBJ whole genome shotgun (WGS) entry which is preliminary data.</text>
</comment>
<reference evidence="2" key="1">
    <citation type="journal article" date="2022" name="bioRxiv">
        <title>Sequencing and chromosome-scale assembly of the giantPleurodeles waltlgenome.</title>
        <authorList>
            <person name="Brown T."/>
            <person name="Elewa A."/>
            <person name="Iarovenko S."/>
            <person name="Subramanian E."/>
            <person name="Araus A.J."/>
            <person name="Petzold A."/>
            <person name="Susuki M."/>
            <person name="Suzuki K.-i.T."/>
            <person name="Hayashi T."/>
            <person name="Toyoda A."/>
            <person name="Oliveira C."/>
            <person name="Osipova E."/>
            <person name="Leigh N.D."/>
            <person name="Simon A."/>
            <person name="Yun M.H."/>
        </authorList>
    </citation>
    <scope>NUCLEOTIDE SEQUENCE</scope>
    <source>
        <strain evidence="2">20211129_DDA</strain>
        <tissue evidence="2">Liver</tissue>
    </source>
</reference>
<name>A0AAV7VIP5_PLEWA</name>
<feature type="region of interest" description="Disordered" evidence="1">
    <location>
        <begin position="89"/>
        <end position="109"/>
    </location>
</feature>
<dbReference type="AlphaFoldDB" id="A0AAV7VIP5"/>
<dbReference type="Proteomes" id="UP001066276">
    <property type="component" value="Chromosome 2_1"/>
</dbReference>
<feature type="compositionally biased region" description="Polar residues" evidence="1">
    <location>
        <begin position="91"/>
        <end position="101"/>
    </location>
</feature>
<evidence type="ECO:0000313" key="3">
    <source>
        <dbReference type="Proteomes" id="UP001066276"/>
    </source>
</evidence>
<evidence type="ECO:0000313" key="2">
    <source>
        <dbReference type="EMBL" id="KAJ1200596.1"/>
    </source>
</evidence>